<name>A0A8C0UBB2_CYACU</name>
<dbReference type="Ensembl" id="ENSCCET00000010420.1">
    <property type="protein sequence ID" value="ENSCCEP00000006411.1"/>
    <property type="gene ID" value="ENSCCEG00000006875.1"/>
</dbReference>
<proteinExistence type="predicted"/>
<keyword evidence="2" id="KW-1133">Transmembrane helix</keyword>
<keyword evidence="2" id="KW-0812">Transmembrane</keyword>
<dbReference type="AlphaFoldDB" id="A0A8C0UBB2"/>
<feature type="region of interest" description="Disordered" evidence="1">
    <location>
        <begin position="1"/>
        <end position="22"/>
    </location>
</feature>
<evidence type="ECO:0000256" key="1">
    <source>
        <dbReference type="SAM" id="MobiDB-lite"/>
    </source>
</evidence>
<dbReference type="Proteomes" id="UP000694410">
    <property type="component" value="Unplaced"/>
</dbReference>
<feature type="region of interest" description="Disordered" evidence="1">
    <location>
        <begin position="69"/>
        <end position="100"/>
    </location>
</feature>
<feature type="compositionally biased region" description="Low complexity" evidence="1">
    <location>
        <begin position="70"/>
        <end position="82"/>
    </location>
</feature>
<feature type="transmembrane region" description="Helical" evidence="2">
    <location>
        <begin position="217"/>
        <end position="241"/>
    </location>
</feature>
<feature type="compositionally biased region" description="Low complexity" evidence="1">
    <location>
        <begin position="1"/>
        <end position="19"/>
    </location>
</feature>
<reference evidence="3" key="1">
    <citation type="submission" date="2025-08" db="UniProtKB">
        <authorList>
            <consortium name="Ensembl"/>
        </authorList>
    </citation>
    <scope>IDENTIFICATION</scope>
</reference>
<keyword evidence="4" id="KW-1185">Reference proteome</keyword>
<feature type="region of interest" description="Disordered" evidence="1">
    <location>
        <begin position="29"/>
        <end position="48"/>
    </location>
</feature>
<sequence length="271" mass="28605">TSASRPARAARPATMTATSRRSRRCRASCGAGCAGGSGRPSFRTTSGPPTLTACARGTRWCSACWRLRPSTSSSSTSSSTTSCGRCGWQPAPRSRPSHTTMSAAFSSTGELCPGLLELCGTPAALGTLCPVPGLPGGLQLHPSCASRSPLHCLEQLPPASPRAALLPLAWGFSLIPRYLPLVHLFVLGLAQSSLGSFSSETIMFLHQIFYQGLKARISSWPTLVLGECCCLLLLLLLLLLLSLQLHSIICQPAAKHCATAHRVLARLCQPE</sequence>
<evidence type="ECO:0000313" key="3">
    <source>
        <dbReference type="Ensembl" id="ENSCCEP00000006411.1"/>
    </source>
</evidence>
<evidence type="ECO:0000313" key="4">
    <source>
        <dbReference type="Proteomes" id="UP000694410"/>
    </source>
</evidence>
<accession>A0A8C0UBB2</accession>
<keyword evidence="2" id="KW-0472">Membrane</keyword>
<organism evidence="3 4">
    <name type="scientific">Cyanistes caeruleus</name>
    <name type="common">Eurasian blue tit</name>
    <name type="synonym">Parus caeruleus</name>
    <dbReference type="NCBI Taxonomy" id="156563"/>
    <lineage>
        <taxon>Eukaryota</taxon>
        <taxon>Metazoa</taxon>
        <taxon>Chordata</taxon>
        <taxon>Craniata</taxon>
        <taxon>Vertebrata</taxon>
        <taxon>Euteleostomi</taxon>
        <taxon>Archelosauria</taxon>
        <taxon>Archosauria</taxon>
        <taxon>Dinosauria</taxon>
        <taxon>Saurischia</taxon>
        <taxon>Theropoda</taxon>
        <taxon>Coelurosauria</taxon>
        <taxon>Aves</taxon>
        <taxon>Neognathae</taxon>
        <taxon>Neoaves</taxon>
        <taxon>Telluraves</taxon>
        <taxon>Australaves</taxon>
        <taxon>Passeriformes</taxon>
        <taxon>Paridae</taxon>
        <taxon>Cyanistes</taxon>
    </lineage>
</organism>
<protein>
    <submittedName>
        <fullName evidence="3">Uncharacterized protein</fullName>
    </submittedName>
</protein>
<reference evidence="3" key="2">
    <citation type="submission" date="2025-09" db="UniProtKB">
        <authorList>
            <consortium name="Ensembl"/>
        </authorList>
    </citation>
    <scope>IDENTIFICATION</scope>
</reference>
<evidence type="ECO:0000256" key="2">
    <source>
        <dbReference type="SAM" id="Phobius"/>
    </source>
</evidence>